<organism evidence="1 2">
    <name type="scientific">Romanomermis culicivorax</name>
    <name type="common">Nematode worm</name>
    <dbReference type="NCBI Taxonomy" id="13658"/>
    <lineage>
        <taxon>Eukaryota</taxon>
        <taxon>Metazoa</taxon>
        <taxon>Ecdysozoa</taxon>
        <taxon>Nematoda</taxon>
        <taxon>Enoplea</taxon>
        <taxon>Dorylaimia</taxon>
        <taxon>Mermithida</taxon>
        <taxon>Mermithoidea</taxon>
        <taxon>Mermithidae</taxon>
        <taxon>Romanomermis</taxon>
    </lineage>
</organism>
<dbReference type="WBParaSite" id="nRc.2.0.1.t26416-RA">
    <property type="protein sequence ID" value="nRc.2.0.1.t26416-RA"/>
    <property type="gene ID" value="nRc.2.0.1.g26416"/>
</dbReference>
<evidence type="ECO:0000313" key="1">
    <source>
        <dbReference type="Proteomes" id="UP000887565"/>
    </source>
</evidence>
<dbReference type="Proteomes" id="UP000887565">
    <property type="component" value="Unplaced"/>
</dbReference>
<keyword evidence="1" id="KW-1185">Reference proteome</keyword>
<dbReference type="AlphaFoldDB" id="A0A915JK38"/>
<reference evidence="2" key="1">
    <citation type="submission" date="2022-11" db="UniProtKB">
        <authorList>
            <consortium name="WormBaseParasite"/>
        </authorList>
    </citation>
    <scope>IDENTIFICATION</scope>
</reference>
<name>A0A915JK38_ROMCU</name>
<protein>
    <submittedName>
        <fullName evidence="2">Uncharacterized protein</fullName>
    </submittedName>
</protein>
<proteinExistence type="predicted"/>
<accession>A0A915JK38</accession>
<sequence>VLYSTFKRPSIVRILSPRICNRSPAPRPVLVPAVLTDWLIG</sequence>
<evidence type="ECO:0000313" key="2">
    <source>
        <dbReference type="WBParaSite" id="nRc.2.0.1.t26416-RA"/>
    </source>
</evidence>